<feature type="chain" id="PRO_5028288899" evidence="1">
    <location>
        <begin position="23"/>
        <end position="194"/>
    </location>
</feature>
<proteinExistence type="predicted"/>
<evidence type="ECO:0000313" key="2">
    <source>
        <dbReference type="EMBL" id="HFB55004.1"/>
    </source>
</evidence>
<dbReference type="PIRSF" id="PIRSF011444">
    <property type="entry name" value="DUF1287"/>
    <property type="match status" value="1"/>
</dbReference>
<dbReference type="EMBL" id="DRMN01000243">
    <property type="protein sequence ID" value="HFB55004.1"/>
    <property type="molecule type" value="Genomic_DNA"/>
</dbReference>
<dbReference type="InterPro" id="IPR009706">
    <property type="entry name" value="DUF1287"/>
</dbReference>
<sequence>MTLTSIFFITLLSTVIGSIASAHPLVDAARERLTHQVRYDGAYMRLSYPGGDVPDGQGVCSDVVIRSLRTAYNFDLQQSVHEDMQSSFSRYPKIWGLTRTDKNIDHRRVPNLETFFKRQDMAVPVTQNPQDYKPGDLVSWRLPGHLPHIGIVSDQQSRAGTPLIIHNIGAGPQENDILFAYDINGHFRFVPHTD</sequence>
<name>A0A7C3C4A3_9PROT</name>
<dbReference type="Proteomes" id="UP000886042">
    <property type="component" value="Unassembled WGS sequence"/>
</dbReference>
<keyword evidence="1" id="KW-0732">Signal</keyword>
<accession>A0A7C3C4A3</accession>
<feature type="signal peptide" evidence="1">
    <location>
        <begin position="1"/>
        <end position="22"/>
    </location>
</feature>
<dbReference type="AlphaFoldDB" id="A0A7C3C4A3"/>
<dbReference type="Pfam" id="PF06940">
    <property type="entry name" value="DUF1287"/>
    <property type="match status" value="1"/>
</dbReference>
<organism evidence="2">
    <name type="scientific">Hellea balneolensis</name>
    <dbReference type="NCBI Taxonomy" id="287478"/>
    <lineage>
        <taxon>Bacteria</taxon>
        <taxon>Pseudomonadati</taxon>
        <taxon>Pseudomonadota</taxon>
        <taxon>Alphaproteobacteria</taxon>
        <taxon>Maricaulales</taxon>
        <taxon>Robiginitomaculaceae</taxon>
        <taxon>Hellea</taxon>
    </lineage>
</organism>
<evidence type="ECO:0000256" key="1">
    <source>
        <dbReference type="SAM" id="SignalP"/>
    </source>
</evidence>
<comment type="caution">
    <text evidence="2">The sequence shown here is derived from an EMBL/GenBank/DDBJ whole genome shotgun (WGS) entry which is preliminary data.</text>
</comment>
<gene>
    <name evidence="2" type="ORF">ENJ46_03690</name>
</gene>
<reference evidence="2" key="1">
    <citation type="journal article" date="2020" name="mSystems">
        <title>Genome- and Community-Level Interaction Insights into Carbon Utilization and Element Cycling Functions of Hydrothermarchaeota in Hydrothermal Sediment.</title>
        <authorList>
            <person name="Zhou Z."/>
            <person name="Liu Y."/>
            <person name="Xu W."/>
            <person name="Pan J."/>
            <person name="Luo Z.H."/>
            <person name="Li M."/>
        </authorList>
    </citation>
    <scope>NUCLEOTIDE SEQUENCE [LARGE SCALE GENOMIC DNA]</scope>
    <source>
        <strain evidence="2">HyVt-489</strain>
    </source>
</reference>
<protein>
    <submittedName>
        <fullName evidence="2">DUF1287 domain-containing protein</fullName>
    </submittedName>
</protein>